<dbReference type="RefSeq" id="XP_040695923.1">
    <property type="nucleotide sequence ID" value="XM_040848465.1"/>
</dbReference>
<dbReference type="Pfam" id="PF03171">
    <property type="entry name" value="2OG-FeII_Oxy"/>
    <property type="match status" value="1"/>
</dbReference>
<comment type="similarity">
    <text evidence="1 2">Belongs to the iron/ascorbate-dependent oxidoreductase family.</text>
</comment>
<proteinExistence type="inferred from homology"/>
<dbReference type="STRING" id="1036612.A0A1L9SYA4"/>
<dbReference type="PANTHER" id="PTHR47990">
    <property type="entry name" value="2-OXOGLUTARATE (2OG) AND FE(II)-DEPENDENT OXYGENASE SUPERFAMILY PROTEIN-RELATED"/>
    <property type="match status" value="1"/>
</dbReference>
<dbReference type="AlphaFoldDB" id="A0A1L9SYA4"/>
<protein>
    <recommendedName>
        <fullName evidence="3">Fe2OG dioxygenase domain-containing protein</fullName>
    </recommendedName>
</protein>
<accession>A0A1L9SYA4</accession>
<evidence type="ECO:0000256" key="1">
    <source>
        <dbReference type="ARBA" id="ARBA00008056"/>
    </source>
</evidence>
<keyword evidence="5" id="KW-1185">Reference proteome</keyword>
<dbReference type="EMBL" id="KV878604">
    <property type="protein sequence ID" value="OJJ52117.1"/>
    <property type="molecule type" value="Genomic_DNA"/>
</dbReference>
<dbReference type="InterPro" id="IPR027443">
    <property type="entry name" value="IPNS-like_sf"/>
</dbReference>
<evidence type="ECO:0000259" key="3">
    <source>
        <dbReference type="PROSITE" id="PS51471"/>
    </source>
</evidence>
<dbReference type="GeneID" id="63764538"/>
<keyword evidence="2" id="KW-0479">Metal-binding</keyword>
<keyword evidence="2" id="KW-0408">Iron</keyword>
<dbReference type="InterPro" id="IPR044861">
    <property type="entry name" value="IPNS-like_FE2OG_OXY"/>
</dbReference>
<feature type="domain" description="Fe2OG dioxygenase" evidence="3">
    <location>
        <begin position="149"/>
        <end position="275"/>
    </location>
</feature>
<organism evidence="4 5">
    <name type="scientific">Aspergillus sydowii CBS 593.65</name>
    <dbReference type="NCBI Taxonomy" id="1036612"/>
    <lineage>
        <taxon>Eukaryota</taxon>
        <taxon>Fungi</taxon>
        <taxon>Dikarya</taxon>
        <taxon>Ascomycota</taxon>
        <taxon>Pezizomycotina</taxon>
        <taxon>Eurotiomycetes</taxon>
        <taxon>Eurotiomycetidae</taxon>
        <taxon>Eurotiales</taxon>
        <taxon>Aspergillaceae</taxon>
        <taxon>Aspergillus</taxon>
        <taxon>Aspergillus subgen. Nidulantes</taxon>
    </lineage>
</organism>
<dbReference type="OrthoDB" id="288590at2759"/>
<dbReference type="Gene3D" id="2.60.120.330">
    <property type="entry name" value="B-lactam Antibiotic, Isopenicillin N Synthase, Chain"/>
    <property type="match status" value="1"/>
</dbReference>
<dbReference type="InterPro" id="IPR050231">
    <property type="entry name" value="Iron_ascorbate_oxido_reductase"/>
</dbReference>
<dbReference type="GO" id="GO:0046872">
    <property type="term" value="F:metal ion binding"/>
    <property type="evidence" value="ECO:0007669"/>
    <property type="project" value="UniProtKB-KW"/>
</dbReference>
<dbReference type="InterPro" id="IPR005123">
    <property type="entry name" value="Oxoglu/Fe-dep_dioxygenase_dom"/>
</dbReference>
<dbReference type="SUPFAM" id="SSF51197">
    <property type="entry name" value="Clavaminate synthase-like"/>
    <property type="match status" value="1"/>
</dbReference>
<evidence type="ECO:0000256" key="2">
    <source>
        <dbReference type="RuleBase" id="RU003682"/>
    </source>
</evidence>
<dbReference type="PROSITE" id="PS51471">
    <property type="entry name" value="FE2OG_OXY"/>
    <property type="match status" value="1"/>
</dbReference>
<reference evidence="5" key="1">
    <citation type="journal article" date="2017" name="Genome Biol.">
        <title>Comparative genomics reveals high biological diversity and specific adaptations in the industrially and medically important fungal genus Aspergillus.</title>
        <authorList>
            <person name="de Vries R.P."/>
            <person name="Riley R."/>
            <person name="Wiebenga A."/>
            <person name="Aguilar-Osorio G."/>
            <person name="Amillis S."/>
            <person name="Uchima C.A."/>
            <person name="Anderluh G."/>
            <person name="Asadollahi M."/>
            <person name="Askin M."/>
            <person name="Barry K."/>
            <person name="Battaglia E."/>
            <person name="Bayram O."/>
            <person name="Benocci T."/>
            <person name="Braus-Stromeyer S.A."/>
            <person name="Caldana C."/>
            <person name="Canovas D."/>
            <person name="Cerqueira G.C."/>
            <person name="Chen F."/>
            <person name="Chen W."/>
            <person name="Choi C."/>
            <person name="Clum A."/>
            <person name="Dos Santos R.A."/>
            <person name="Damasio A.R."/>
            <person name="Diallinas G."/>
            <person name="Emri T."/>
            <person name="Fekete E."/>
            <person name="Flipphi M."/>
            <person name="Freyberg S."/>
            <person name="Gallo A."/>
            <person name="Gournas C."/>
            <person name="Habgood R."/>
            <person name="Hainaut M."/>
            <person name="Harispe M.L."/>
            <person name="Henrissat B."/>
            <person name="Hilden K.S."/>
            <person name="Hope R."/>
            <person name="Hossain A."/>
            <person name="Karabika E."/>
            <person name="Karaffa L."/>
            <person name="Karanyi Z."/>
            <person name="Krasevec N."/>
            <person name="Kuo A."/>
            <person name="Kusch H."/>
            <person name="LaButti K."/>
            <person name="Lagendijk E.L."/>
            <person name="Lapidus A."/>
            <person name="Levasseur A."/>
            <person name="Lindquist E."/>
            <person name="Lipzen A."/>
            <person name="Logrieco A.F."/>
            <person name="MacCabe A."/>
            <person name="Maekelae M.R."/>
            <person name="Malavazi I."/>
            <person name="Melin P."/>
            <person name="Meyer V."/>
            <person name="Mielnichuk N."/>
            <person name="Miskei M."/>
            <person name="Molnar A.P."/>
            <person name="Mule G."/>
            <person name="Ngan C.Y."/>
            <person name="Orejas M."/>
            <person name="Orosz E."/>
            <person name="Ouedraogo J.P."/>
            <person name="Overkamp K.M."/>
            <person name="Park H.-S."/>
            <person name="Perrone G."/>
            <person name="Piumi F."/>
            <person name="Punt P.J."/>
            <person name="Ram A.F."/>
            <person name="Ramon A."/>
            <person name="Rauscher S."/>
            <person name="Record E."/>
            <person name="Riano-Pachon D.M."/>
            <person name="Robert V."/>
            <person name="Roehrig J."/>
            <person name="Ruller R."/>
            <person name="Salamov A."/>
            <person name="Salih N.S."/>
            <person name="Samson R.A."/>
            <person name="Sandor E."/>
            <person name="Sanguinetti M."/>
            <person name="Schuetze T."/>
            <person name="Sepcic K."/>
            <person name="Shelest E."/>
            <person name="Sherlock G."/>
            <person name="Sophianopoulou V."/>
            <person name="Squina F.M."/>
            <person name="Sun H."/>
            <person name="Susca A."/>
            <person name="Todd R.B."/>
            <person name="Tsang A."/>
            <person name="Unkles S.E."/>
            <person name="van de Wiele N."/>
            <person name="van Rossen-Uffink D."/>
            <person name="Oliveira J.V."/>
            <person name="Vesth T.C."/>
            <person name="Visser J."/>
            <person name="Yu J.-H."/>
            <person name="Zhou M."/>
            <person name="Andersen M.R."/>
            <person name="Archer D.B."/>
            <person name="Baker S.E."/>
            <person name="Benoit I."/>
            <person name="Brakhage A.A."/>
            <person name="Braus G.H."/>
            <person name="Fischer R."/>
            <person name="Frisvad J.C."/>
            <person name="Goldman G.H."/>
            <person name="Houbraken J."/>
            <person name="Oakley B."/>
            <person name="Pocsi I."/>
            <person name="Scazzocchio C."/>
            <person name="Seiboth B."/>
            <person name="vanKuyk P.A."/>
            <person name="Wortman J."/>
            <person name="Dyer P.S."/>
            <person name="Grigoriev I.V."/>
        </authorList>
    </citation>
    <scope>NUCLEOTIDE SEQUENCE [LARGE SCALE GENOMIC DNA]</scope>
    <source>
        <strain evidence="5">CBS 593.65</strain>
    </source>
</reference>
<evidence type="ECO:0000313" key="5">
    <source>
        <dbReference type="Proteomes" id="UP000184356"/>
    </source>
</evidence>
<name>A0A1L9SYA4_9EURO</name>
<dbReference type="GO" id="GO:0016491">
    <property type="term" value="F:oxidoreductase activity"/>
    <property type="evidence" value="ECO:0007669"/>
    <property type="project" value="UniProtKB-KW"/>
</dbReference>
<gene>
    <name evidence="4" type="ORF">ASPSYDRAFT_52297</name>
</gene>
<dbReference type="VEuPathDB" id="FungiDB:ASPSYDRAFT_52297"/>
<evidence type="ECO:0000313" key="4">
    <source>
        <dbReference type="EMBL" id="OJJ52117.1"/>
    </source>
</evidence>
<dbReference type="Proteomes" id="UP000184356">
    <property type="component" value="Unassembled WGS sequence"/>
</dbReference>
<keyword evidence="2" id="KW-0560">Oxidoreductase</keyword>
<sequence length="282" mass="31304">MPANILPLLRLCNLNCSPSQALITETISAFRRYGAIRLEIPEDIRYHPGGVFQTASEFFDKSADIKNQIQGYSPFASESVRGKATFPKESVYFFREGADHEDLKYLTPEFYRSVKALHDIWTPLRLHLLNVIPRLLGSKALLTGTAFLESATLGVHYYDSRTVHDGTLFSPPHKDSGTLTILFRSFNGNDGLEIADLQTTEKQDSEGVGSEASFISAPPAHDEVPYVILMAGNRFQNLLGSDRARACVHRVRGPGSGFYNDCGVQRYSIAVFCAPSVPSKRR</sequence>